<dbReference type="EMBL" id="CVRI01000035">
    <property type="protein sequence ID" value="CRK92862.1"/>
    <property type="molecule type" value="Genomic_DNA"/>
</dbReference>
<accession>A0A1J1I202</accession>
<reference evidence="1 2" key="1">
    <citation type="submission" date="2015-04" db="EMBL/GenBank/DDBJ databases">
        <authorList>
            <person name="Syromyatnikov M.Y."/>
            <person name="Popov V.N."/>
        </authorList>
    </citation>
    <scope>NUCLEOTIDE SEQUENCE [LARGE SCALE GENOMIC DNA]</scope>
</reference>
<sequence length="99" mass="11674">MKITWNVNYRIESKETKNIWTNKASDISNDCSESIEQISVDTHTLHVLSISEQTISDQTDDKNVLIHSFQDDKGIIAYENQKRENRNQRECEEEIKVFR</sequence>
<evidence type="ECO:0000313" key="2">
    <source>
        <dbReference type="Proteomes" id="UP000183832"/>
    </source>
</evidence>
<keyword evidence="2" id="KW-1185">Reference proteome</keyword>
<proteinExistence type="predicted"/>
<protein>
    <submittedName>
        <fullName evidence="1">CLUMA_CG006417, isoform A</fullName>
    </submittedName>
</protein>
<dbReference type="AlphaFoldDB" id="A0A1J1I202"/>
<dbReference type="Proteomes" id="UP000183832">
    <property type="component" value="Unassembled WGS sequence"/>
</dbReference>
<organism evidence="1 2">
    <name type="scientific">Clunio marinus</name>
    <dbReference type="NCBI Taxonomy" id="568069"/>
    <lineage>
        <taxon>Eukaryota</taxon>
        <taxon>Metazoa</taxon>
        <taxon>Ecdysozoa</taxon>
        <taxon>Arthropoda</taxon>
        <taxon>Hexapoda</taxon>
        <taxon>Insecta</taxon>
        <taxon>Pterygota</taxon>
        <taxon>Neoptera</taxon>
        <taxon>Endopterygota</taxon>
        <taxon>Diptera</taxon>
        <taxon>Nematocera</taxon>
        <taxon>Chironomoidea</taxon>
        <taxon>Chironomidae</taxon>
        <taxon>Clunio</taxon>
    </lineage>
</organism>
<name>A0A1J1I202_9DIPT</name>
<evidence type="ECO:0000313" key="1">
    <source>
        <dbReference type="EMBL" id="CRK92862.1"/>
    </source>
</evidence>
<gene>
    <name evidence="1" type="ORF">CLUMA_CG006417</name>
</gene>